<keyword evidence="5" id="KW-0963">Cytoplasm</keyword>
<evidence type="ECO:0000259" key="12">
    <source>
        <dbReference type="PROSITE" id="PS50054"/>
    </source>
</evidence>
<evidence type="ECO:0000313" key="14">
    <source>
        <dbReference type="Proteomes" id="UP000694845"/>
    </source>
</evidence>
<feature type="domain" description="Tyrosine specific protein phosphatases" evidence="13">
    <location>
        <begin position="74"/>
        <end position="133"/>
    </location>
</feature>
<dbReference type="PANTHER" id="PTHR46495:SF1">
    <property type="entry name" value="DUAL SPECIFICITY PHOSPHATASE 21"/>
    <property type="match status" value="1"/>
</dbReference>
<keyword evidence="10" id="KW-0472">Membrane</keyword>
<dbReference type="AlphaFoldDB" id="A0A8B7ZB14"/>
<gene>
    <name evidence="15" type="primary">LOC110984494</name>
</gene>
<evidence type="ECO:0000256" key="4">
    <source>
        <dbReference type="ARBA" id="ARBA00013081"/>
    </source>
</evidence>
<feature type="domain" description="Tyrosine-protein phosphatase" evidence="12">
    <location>
        <begin position="10"/>
        <end position="154"/>
    </location>
</feature>
<keyword evidence="8" id="KW-0904">Protein phosphatase</keyword>
<keyword evidence="7" id="KW-0378">Hydrolase</keyword>
<dbReference type="PRINTS" id="PR01908">
    <property type="entry name" value="ADSPHPHTASE"/>
</dbReference>
<dbReference type="InterPro" id="IPR000387">
    <property type="entry name" value="Tyr_Pase_dom"/>
</dbReference>
<protein>
    <recommendedName>
        <fullName evidence="4">protein-serine/threonine phosphatase</fullName>
        <ecNumber evidence="4">3.1.3.16</ecNumber>
    </recommendedName>
</protein>
<dbReference type="RefSeq" id="XP_022100431.1">
    <property type="nucleotide sequence ID" value="XM_022244739.1"/>
</dbReference>
<dbReference type="InterPro" id="IPR020422">
    <property type="entry name" value="TYR_PHOSPHATASE_DUAL_dom"/>
</dbReference>
<dbReference type="GO" id="GO:0004725">
    <property type="term" value="F:protein tyrosine phosphatase activity"/>
    <property type="evidence" value="ECO:0007669"/>
    <property type="project" value="TreeGrafter"/>
</dbReference>
<dbReference type="CDD" id="cd14514">
    <property type="entry name" value="DUSP14-like"/>
    <property type="match status" value="1"/>
</dbReference>
<dbReference type="Gene3D" id="3.90.190.10">
    <property type="entry name" value="Protein tyrosine phosphatase superfamily"/>
    <property type="match status" value="1"/>
</dbReference>
<dbReference type="InterPro" id="IPR020420">
    <property type="entry name" value="Atypical_DUSP_subfamB"/>
</dbReference>
<evidence type="ECO:0000256" key="7">
    <source>
        <dbReference type="ARBA" id="ARBA00022801"/>
    </source>
</evidence>
<keyword evidence="11" id="KW-0539">Nucleus</keyword>
<dbReference type="PROSITE" id="PS50056">
    <property type="entry name" value="TYR_PHOSPHATASE_2"/>
    <property type="match status" value="1"/>
</dbReference>
<dbReference type="GeneID" id="110984494"/>
<comment type="subcellular location">
    <subcellularLocation>
        <location evidence="2">Cytoplasm</location>
    </subcellularLocation>
    <subcellularLocation>
        <location evidence="3">Mitochondrion inner membrane</location>
        <topology evidence="3">Peripheral membrane protein</topology>
    </subcellularLocation>
    <subcellularLocation>
        <location evidence="1">Nucleus</location>
    </subcellularLocation>
</comment>
<dbReference type="SUPFAM" id="SSF52799">
    <property type="entry name" value="(Phosphotyrosine protein) phosphatases II"/>
    <property type="match status" value="1"/>
</dbReference>
<dbReference type="GO" id="GO:0017017">
    <property type="term" value="F:MAP kinase tyrosine/serine/threonine phosphatase activity"/>
    <property type="evidence" value="ECO:0007669"/>
    <property type="project" value="InterPro"/>
</dbReference>
<evidence type="ECO:0000256" key="3">
    <source>
        <dbReference type="ARBA" id="ARBA00004637"/>
    </source>
</evidence>
<keyword evidence="9" id="KW-0496">Mitochondrion</keyword>
<organism evidence="14 15">
    <name type="scientific">Acanthaster planci</name>
    <name type="common">Crown-of-thorns starfish</name>
    <dbReference type="NCBI Taxonomy" id="133434"/>
    <lineage>
        <taxon>Eukaryota</taxon>
        <taxon>Metazoa</taxon>
        <taxon>Echinodermata</taxon>
        <taxon>Eleutherozoa</taxon>
        <taxon>Asterozoa</taxon>
        <taxon>Asteroidea</taxon>
        <taxon>Valvatacea</taxon>
        <taxon>Valvatida</taxon>
        <taxon>Acanthasteridae</taxon>
        <taxon>Acanthaster</taxon>
    </lineage>
</organism>
<dbReference type="Pfam" id="PF00782">
    <property type="entry name" value="DSPc"/>
    <property type="match status" value="1"/>
</dbReference>
<dbReference type="GO" id="GO:0005634">
    <property type="term" value="C:nucleus"/>
    <property type="evidence" value="ECO:0007669"/>
    <property type="project" value="UniProtKB-SubCell"/>
</dbReference>
<dbReference type="SMART" id="SM00195">
    <property type="entry name" value="DSPc"/>
    <property type="match status" value="1"/>
</dbReference>
<evidence type="ECO:0000259" key="13">
    <source>
        <dbReference type="PROSITE" id="PS50056"/>
    </source>
</evidence>
<evidence type="ECO:0000256" key="6">
    <source>
        <dbReference type="ARBA" id="ARBA00022792"/>
    </source>
</evidence>
<dbReference type="PRINTS" id="PR01910">
    <property type="entry name" value="ADSPHPHTASEB"/>
</dbReference>
<evidence type="ECO:0000256" key="10">
    <source>
        <dbReference type="ARBA" id="ARBA00023136"/>
    </source>
</evidence>
<evidence type="ECO:0000256" key="9">
    <source>
        <dbReference type="ARBA" id="ARBA00023128"/>
    </source>
</evidence>
<dbReference type="InterPro" id="IPR000340">
    <property type="entry name" value="Dual-sp_phosphatase_cat-dom"/>
</dbReference>
<keyword evidence="14" id="KW-1185">Reference proteome</keyword>
<dbReference type="PROSITE" id="PS00383">
    <property type="entry name" value="TYR_PHOSPHATASE_1"/>
    <property type="match status" value="1"/>
</dbReference>
<reference evidence="15" key="1">
    <citation type="submission" date="2025-08" db="UniProtKB">
        <authorList>
            <consortium name="RefSeq"/>
        </authorList>
    </citation>
    <scope>IDENTIFICATION</scope>
</reference>
<dbReference type="PANTHER" id="PTHR46495">
    <property type="entry name" value="DUAL SPECIFICITY PROTEIN PHOSPHATASE 21"/>
    <property type="match status" value="1"/>
</dbReference>
<evidence type="ECO:0000256" key="8">
    <source>
        <dbReference type="ARBA" id="ARBA00022912"/>
    </source>
</evidence>
<dbReference type="Proteomes" id="UP000694845">
    <property type="component" value="Unplaced"/>
</dbReference>
<accession>A0A8B7ZB14</accession>
<dbReference type="EC" id="3.1.3.16" evidence="4"/>
<dbReference type="InterPro" id="IPR016130">
    <property type="entry name" value="Tyr_Pase_AS"/>
</dbReference>
<evidence type="ECO:0000256" key="1">
    <source>
        <dbReference type="ARBA" id="ARBA00004123"/>
    </source>
</evidence>
<dbReference type="OrthoDB" id="285418at2759"/>
<sequence>MAYSQSAFHTISQLTDYLLLSSAHAASSPTHLHVRGVTHVVNVTLHAQCPMPNYPKEIAATRIPIDDVPTAGLYNFFDRVADLIHDVKRKGGRVLVHCFAGRSRSATLCIAYLMKYSRMTLRQAHAFVKARRPLIRPNPGFWKQMIAYEKMLFGRNSVRMVNSKFGLIPDVYEAEYKNMVW</sequence>
<dbReference type="InterPro" id="IPR029021">
    <property type="entry name" value="Prot-tyrosine_phosphatase-like"/>
</dbReference>
<evidence type="ECO:0000256" key="5">
    <source>
        <dbReference type="ARBA" id="ARBA00022490"/>
    </source>
</evidence>
<dbReference type="KEGG" id="aplc:110984494"/>
<dbReference type="GO" id="GO:0004722">
    <property type="term" value="F:protein serine/threonine phosphatase activity"/>
    <property type="evidence" value="ECO:0007669"/>
    <property type="project" value="UniProtKB-EC"/>
</dbReference>
<dbReference type="GO" id="GO:0005743">
    <property type="term" value="C:mitochondrial inner membrane"/>
    <property type="evidence" value="ECO:0007669"/>
    <property type="project" value="UniProtKB-SubCell"/>
</dbReference>
<dbReference type="OMA" id="VYICGAH"/>
<proteinExistence type="predicted"/>
<evidence type="ECO:0000256" key="11">
    <source>
        <dbReference type="ARBA" id="ARBA00023242"/>
    </source>
</evidence>
<dbReference type="PROSITE" id="PS50054">
    <property type="entry name" value="TYR_PHOSPHATASE_DUAL"/>
    <property type="match status" value="1"/>
</dbReference>
<keyword evidence="6" id="KW-0999">Mitochondrion inner membrane</keyword>
<evidence type="ECO:0000256" key="2">
    <source>
        <dbReference type="ARBA" id="ARBA00004496"/>
    </source>
</evidence>
<evidence type="ECO:0000313" key="15">
    <source>
        <dbReference type="RefSeq" id="XP_022100431.1"/>
    </source>
</evidence>
<name>A0A8B7ZB14_ACAPL</name>